<protein>
    <submittedName>
        <fullName evidence="1">Uncharacterized protein</fullName>
    </submittedName>
</protein>
<evidence type="ECO:0000313" key="2">
    <source>
        <dbReference type="Proteomes" id="UP000019464"/>
    </source>
</evidence>
<dbReference type="AlphaFoldDB" id="W9V0B5"/>
<name>W9V0B5_9GAMM</name>
<dbReference type="RefSeq" id="WP_237748462.1">
    <property type="nucleotide sequence ID" value="NZ_AONB01000001.1"/>
</dbReference>
<organism evidence="1 2">
    <name type="scientific">Nitrincola nitratireducens</name>
    <dbReference type="NCBI Taxonomy" id="1229521"/>
    <lineage>
        <taxon>Bacteria</taxon>
        <taxon>Pseudomonadati</taxon>
        <taxon>Pseudomonadota</taxon>
        <taxon>Gammaproteobacteria</taxon>
        <taxon>Oceanospirillales</taxon>
        <taxon>Oceanospirillaceae</taxon>
        <taxon>Nitrincola</taxon>
    </lineage>
</organism>
<accession>W9V0B5</accession>
<keyword evidence="2" id="KW-1185">Reference proteome</keyword>
<sequence>MTCSTQVLYISHGGGPLPLLGDASHQAMIDSLKDLAQRIKRPKAS</sequence>
<evidence type="ECO:0000313" key="1">
    <source>
        <dbReference type="EMBL" id="EXJ12789.1"/>
    </source>
</evidence>
<dbReference type="PATRIC" id="fig|1229521.3.peg.137"/>
<dbReference type="STRING" id="1229521.D791_00131"/>
<reference evidence="1 2" key="2">
    <citation type="journal article" date="2015" name="Syst. Appl. Microbiol.">
        <title>Nitrincola nitratireducens sp. nov. isolated from a haloalkaline crater lake.</title>
        <authorList>
            <person name="Singh A."/>
            <person name="Vaidya B."/>
            <person name="Tanuku N.R."/>
            <person name="Pinnaka A.K."/>
        </authorList>
    </citation>
    <scope>NUCLEOTIDE SEQUENCE [LARGE SCALE GENOMIC DNA]</scope>
    <source>
        <strain evidence="1 2">AK23</strain>
    </source>
</reference>
<comment type="caution">
    <text evidence="1">The sequence shown here is derived from an EMBL/GenBank/DDBJ whole genome shotgun (WGS) entry which is preliminary data.</text>
</comment>
<reference evidence="2" key="1">
    <citation type="submission" date="2012-11" db="EMBL/GenBank/DDBJ databases">
        <authorList>
            <person name="Singh A."/>
            <person name="Pinnaka A.K."/>
            <person name="Vaidya B."/>
        </authorList>
    </citation>
    <scope>NUCLEOTIDE SEQUENCE [LARGE SCALE GENOMIC DNA]</scope>
    <source>
        <strain evidence="2">AK23</strain>
    </source>
</reference>
<dbReference type="Proteomes" id="UP000019464">
    <property type="component" value="Unassembled WGS sequence"/>
</dbReference>
<proteinExistence type="predicted"/>
<gene>
    <name evidence="1" type="ORF">D791_00131</name>
</gene>
<dbReference type="EMBL" id="AONB01000001">
    <property type="protein sequence ID" value="EXJ12789.1"/>
    <property type="molecule type" value="Genomic_DNA"/>
</dbReference>